<dbReference type="PANTHER" id="PTHR22955">
    <property type="entry name" value="RETROTRANSPOSON"/>
    <property type="match status" value="1"/>
</dbReference>
<dbReference type="Proteomes" id="UP000807504">
    <property type="component" value="Unassembled WGS sequence"/>
</dbReference>
<reference evidence="1" key="1">
    <citation type="journal article" date="2020" name="bioRxiv">
        <title>Chromosome-level reference genome of the European wasp spider Argiope bruennichi: a resource for studies on range expansion and evolutionary adaptation.</title>
        <authorList>
            <person name="Sheffer M.M."/>
            <person name="Hoppe A."/>
            <person name="Krehenwinkel H."/>
            <person name="Uhl G."/>
            <person name="Kuss A.W."/>
            <person name="Jensen L."/>
            <person name="Jensen C."/>
            <person name="Gillespie R.G."/>
            <person name="Hoff K.J."/>
            <person name="Prost S."/>
        </authorList>
    </citation>
    <scope>NUCLEOTIDE SEQUENCE</scope>
</reference>
<dbReference type="EMBL" id="JABXBU010000011">
    <property type="protein sequence ID" value="KAF8791272.1"/>
    <property type="molecule type" value="Genomic_DNA"/>
</dbReference>
<dbReference type="InterPro" id="IPR038602">
    <property type="entry name" value="Mite_allergen_7_sf"/>
</dbReference>
<gene>
    <name evidence="1" type="ORF">HNY73_006164</name>
</gene>
<reference evidence="1" key="2">
    <citation type="submission" date="2020-06" db="EMBL/GenBank/DDBJ databases">
        <authorList>
            <person name="Sheffer M."/>
        </authorList>
    </citation>
    <scope>NUCLEOTIDE SEQUENCE</scope>
</reference>
<sequence>MAGQVFHPSNDFYDVKNIGVDAPRARKSFVFCSRIPPTTDSTIVLSWIRKESRDLKTFVANRVAIIQESTELNQWHHVPSEQSPVISRELDPTRMQLIPDLSSPIKEHRISGGTKKYFYRPAFLKLKGKISKMFWVPFAILFLTGTALASPLANQYVDSVLNTALRNEIRTLSLDPASLPDFQVEFQDKVAIIGKVKGKAEFTKGNLTGLSNARRFSECQGPYYSFGSRNINCTIAFDNLKINYDGKLKYGKMPKVNIKGKANATSTTVFFEVTSQTPGMPGTVKNFYFTQVGKLDIKFTGLGPLNKFVYVLENGFRSHIEAQVINSMSQRYRDALNKAVGMIPLPN</sequence>
<dbReference type="Gene3D" id="3.15.10.50">
    <property type="match status" value="1"/>
</dbReference>
<name>A0A8T0FLB6_ARGBR</name>
<protein>
    <submittedName>
        <fullName evidence="1">Mite allergen Lep d 7 like protein</fullName>
    </submittedName>
</protein>
<dbReference type="PANTHER" id="PTHR22955:SF65">
    <property type="entry name" value="INTEGRASE CATALYTIC DOMAIN-CONTAINING PROTEIN"/>
    <property type="match status" value="1"/>
</dbReference>
<dbReference type="AlphaFoldDB" id="A0A8T0FLB6"/>
<comment type="caution">
    <text evidence="1">The sequence shown here is derived from an EMBL/GenBank/DDBJ whole genome shotgun (WGS) entry which is preliminary data.</text>
</comment>
<evidence type="ECO:0000313" key="1">
    <source>
        <dbReference type="EMBL" id="KAF8791272.1"/>
    </source>
</evidence>
<proteinExistence type="predicted"/>
<evidence type="ECO:0000313" key="2">
    <source>
        <dbReference type="Proteomes" id="UP000807504"/>
    </source>
</evidence>
<keyword evidence="2" id="KW-1185">Reference proteome</keyword>
<organism evidence="1 2">
    <name type="scientific">Argiope bruennichi</name>
    <name type="common">Wasp spider</name>
    <name type="synonym">Aranea bruennichi</name>
    <dbReference type="NCBI Taxonomy" id="94029"/>
    <lineage>
        <taxon>Eukaryota</taxon>
        <taxon>Metazoa</taxon>
        <taxon>Ecdysozoa</taxon>
        <taxon>Arthropoda</taxon>
        <taxon>Chelicerata</taxon>
        <taxon>Arachnida</taxon>
        <taxon>Araneae</taxon>
        <taxon>Araneomorphae</taxon>
        <taxon>Entelegynae</taxon>
        <taxon>Araneoidea</taxon>
        <taxon>Araneidae</taxon>
        <taxon>Argiope</taxon>
    </lineage>
</organism>
<dbReference type="InterPro" id="IPR020234">
    <property type="entry name" value="Mite_allergen_group-7"/>
</dbReference>
<accession>A0A8T0FLB6</accession>
<dbReference type="Pfam" id="PF16984">
    <property type="entry name" value="Grp7_allergen"/>
    <property type="match status" value="1"/>
</dbReference>